<dbReference type="Pfam" id="PF02486">
    <property type="entry name" value="Rep_trans"/>
    <property type="match status" value="1"/>
</dbReference>
<sequence length="367" mass="41253">MTHRLTKDEKLVLEGRRVKMTLAQAQATSKDRCSVDWLSTTIKGTDLFNSLFWTLSNEHHEGEFVTEVQVMAILAKKVAAITGFQVGDLRPGRNYYDSTLRILNDEGEEVGSVSGGGVYQRDTYLIMLNGSGCTFAKAGWRQAMYDFLVPLNARLSRIDIALDFFEGGCGGVEGVREACMNGGFDYHGRRPQGRTDGYWDAGHSRSYYVGRRGAKLVNAYDKGHAYKDMESSWWRIELRYWSQDRILPLECLIEPDTYFAGAHPYMQELLDVSEAIRIKTKPKLEDVTTDAVVKRKLRWLETTVAPSLVHLTRAFDAGLEGMAWIGDLIEKHAARELPRSLRTVPNALLKQGIQRILKPAEPASVAA</sequence>
<organism evidence="2 3">
    <name type="scientific">Corticimicrobacter populi</name>
    <dbReference type="NCBI Taxonomy" id="2175229"/>
    <lineage>
        <taxon>Bacteria</taxon>
        <taxon>Pseudomonadati</taxon>
        <taxon>Pseudomonadota</taxon>
        <taxon>Betaproteobacteria</taxon>
        <taxon>Burkholderiales</taxon>
        <taxon>Alcaligenaceae</taxon>
        <taxon>Corticimicrobacter</taxon>
    </lineage>
</organism>
<evidence type="ECO:0000313" key="2">
    <source>
        <dbReference type="EMBL" id="PWF22934.1"/>
    </source>
</evidence>
<proteinExistence type="predicted"/>
<feature type="domain" description="Replication initiation protein-like C-terminal" evidence="1">
    <location>
        <begin position="154"/>
        <end position="315"/>
    </location>
</feature>
<keyword evidence="3" id="KW-1185">Reference proteome</keyword>
<protein>
    <recommendedName>
        <fullName evidence="1">Replication initiation protein-like C-terminal domain-containing protein</fullName>
    </recommendedName>
</protein>
<dbReference type="AlphaFoldDB" id="A0A2V1JZR8"/>
<name>A0A2V1JZR8_9BURK</name>
<evidence type="ECO:0000313" key="3">
    <source>
        <dbReference type="Proteomes" id="UP000245212"/>
    </source>
</evidence>
<evidence type="ECO:0000259" key="1">
    <source>
        <dbReference type="Pfam" id="PF02486"/>
    </source>
</evidence>
<dbReference type="Proteomes" id="UP000245212">
    <property type="component" value="Unassembled WGS sequence"/>
</dbReference>
<comment type="caution">
    <text evidence="2">The sequence shown here is derived from an EMBL/GenBank/DDBJ whole genome shotgun (WGS) entry which is preliminary data.</text>
</comment>
<dbReference type="InterPro" id="IPR003491">
    <property type="entry name" value="REP-like_C"/>
</dbReference>
<dbReference type="RefSeq" id="WP_052363000.1">
    <property type="nucleotide sequence ID" value="NZ_QETA01000003.1"/>
</dbReference>
<reference evidence="3" key="1">
    <citation type="submission" date="2018-05" db="EMBL/GenBank/DDBJ databases">
        <authorList>
            <person name="Li Y."/>
        </authorList>
    </citation>
    <scope>NUCLEOTIDE SEQUENCE [LARGE SCALE GENOMIC DNA]</scope>
    <source>
        <strain evidence="3">3d-2-2</strain>
    </source>
</reference>
<accession>A0A2V1JZR8</accession>
<dbReference type="EMBL" id="QETA01000003">
    <property type="protein sequence ID" value="PWF22934.1"/>
    <property type="molecule type" value="Genomic_DNA"/>
</dbReference>
<gene>
    <name evidence="2" type="ORF">DD235_07930</name>
</gene>